<protein>
    <submittedName>
        <fullName evidence="2">Secreted protein</fullName>
    </submittedName>
</protein>
<evidence type="ECO:0000259" key="1">
    <source>
        <dbReference type="Pfam" id="PF07486"/>
    </source>
</evidence>
<sequence>MLCRRVAITVALLTVAALLAALMPWSGSGAADKPKDTTAGTLEEVHQPTAVLLPSSGTVAEYVPNAAEVEALAKLIYGEAGIVPSTTEQAAVVWCVLNRVDDPRFPDTVLEVIEAPYQFSGYDPEYPVKEEFALLAADVLTRYRAERDGEENV</sequence>
<dbReference type="GO" id="GO:0016787">
    <property type="term" value="F:hydrolase activity"/>
    <property type="evidence" value="ECO:0007669"/>
    <property type="project" value="InterPro"/>
</dbReference>
<proteinExistence type="predicted"/>
<name>K1S7A4_9ZZZZ</name>
<dbReference type="Pfam" id="PF07486">
    <property type="entry name" value="Hydrolase_2"/>
    <property type="match status" value="1"/>
</dbReference>
<comment type="caution">
    <text evidence="2">The sequence shown here is derived from an EMBL/GenBank/DDBJ whole genome shotgun (WGS) entry which is preliminary data.</text>
</comment>
<accession>K1S7A4</accession>
<organism evidence="2">
    <name type="scientific">human gut metagenome</name>
    <dbReference type="NCBI Taxonomy" id="408170"/>
    <lineage>
        <taxon>unclassified sequences</taxon>
        <taxon>metagenomes</taxon>
        <taxon>organismal metagenomes</taxon>
    </lineage>
</organism>
<feature type="non-terminal residue" evidence="2">
    <location>
        <position position="153"/>
    </location>
</feature>
<dbReference type="InterPro" id="IPR042047">
    <property type="entry name" value="SleB_dom1"/>
</dbReference>
<dbReference type="Gene3D" id="1.10.10.2520">
    <property type="entry name" value="Cell wall hydrolase SleB, domain 1"/>
    <property type="match status" value="1"/>
</dbReference>
<dbReference type="AlphaFoldDB" id="K1S7A4"/>
<dbReference type="EMBL" id="AJWY01011212">
    <property type="protein sequence ID" value="EKC53368.1"/>
    <property type="molecule type" value="Genomic_DNA"/>
</dbReference>
<reference evidence="2" key="1">
    <citation type="journal article" date="2013" name="Environ. Microbiol.">
        <title>Microbiota from the distal guts of lean and obese adolescents exhibit partial functional redundancy besides clear differences in community structure.</title>
        <authorList>
            <person name="Ferrer M."/>
            <person name="Ruiz A."/>
            <person name="Lanza F."/>
            <person name="Haange S.B."/>
            <person name="Oberbach A."/>
            <person name="Till H."/>
            <person name="Bargiela R."/>
            <person name="Campoy C."/>
            <person name="Segura M.T."/>
            <person name="Richter M."/>
            <person name="von Bergen M."/>
            <person name="Seifert J."/>
            <person name="Suarez A."/>
        </authorList>
    </citation>
    <scope>NUCLEOTIDE SEQUENCE</scope>
</reference>
<evidence type="ECO:0000313" key="2">
    <source>
        <dbReference type="EMBL" id="EKC53368.1"/>
    </source>
</evidence>
<feature type="domain" description="Cell wall hydrolase SleB" evidence="1">
    <location>
        <begin position="87"/>
        <end position="125"/>
    </location>
</feature>
<gene>
    <name evidence="2" type="ORF">LEA_16413</name>
</gene>
<dbReference type="InterPro" id="IPR011105">
    <property type="entry name" value="Cell_wall_hydrolase_SleB"/>
</dbReference>